<dbReference type="SUPFAM" id="SSF69796">
    <property type="entry name" value="Thymidylate synthase-complementing protein Thy1"/>
    <property type="match status" value="2"/>
</dbReference>
<evidence type="ECO:0000313" key="1">
    <source>
        <dbReference type="EMBL" id="KDA53050.1"/>
    </source>
</evidence>
<dbReference type="PANTHER" id="PTHR34934:SF1">
    <property type="entry name" value="FLAVIN-DEPENDENT THYMIDYLATE SYNTHASE"/>
    <property type="match status" value="1"/>
</dbReference>
<dbReference type="PANTHER" id="PTHR34934">
    <property type="entry name" value="FLAVIN-DEPENDENT THYMIDYLATE SYNTHASE"/>
    <property type="match status" value="1"/>
</dbReference>
<protein>
    <recommendedName>
        <fullName evidence="3">FAD-dependent thymidylate synthase</fullName>
    </recommendedName>
</protein>
<dbReference type="EMBL" id="JMFG01000035">
    <property type="protein sequence ID" value="KDA53050.1"/>
    <property type="molecule type" value="Genomic_DNA"/>
</dbReference>
<evidence type="ECO:0008006" key="3">
    <source>
        <dbReference type="Google" id="ProtNLM"/>
    </source>
</evidence>
<dbReference type="AlphaFoldDB" id="A0A062XX15"/>
<dbReference type="CDD" id="cd20175">
    <property type="entry name" value="ThyX"/>
    <property type="match status" value="2"/>
</dbReference>
<evidence type="ECO:0000313" key="2">
    <source>
        <dbReference type="Proteomes" id="UP000027284"/>
    </source>
</evidence>
<dbReference type="GO" id="GO:0006231">
    <property type="term" value="P:dTMP biosynthetic process"/>
    <property type="evidence" value="ECO:0007669"/>
    <property type="project" value="InterPro"/>
</dbReference>
<keyword evidence="2" id="KW-1185">Reference proteome</keyword>
<accession>A0A062XX15</accession>
<dbReference type="Pfam" id="PF02511">
    <property type="entry name" value="Thy1"/>
    <property type="match status" value="2"/>
</dbReference>
<dbReference type="Proteomes" id="UP000027284">
    <property type="component" value="Unassembled WGS sequence"/>
</dbReference>
<dbReference type="Gene3D" id="3.30.1360.170">
    <property type="match status" value="2"/>
</dbReference>
<proteinExistence type="predicted"/>
<sequence length="523" mass="58798">MPAQVRLVAAFPRPVDVAVAAARSCYSPQLVPPAKVPGEHLAEEEARQAALARRDKLAQSLYLAGHHTTFQHAHFLFAIEGVSRQFVWSFLHAHPFANSEQVSQRYVPVAEDAVYEPPTLPENAKAEYQSTVAHLHAAYRQLVEALSPIAEAELLARFPTWKRHPERLARQTQRKAQEVARAVLPLATLTSLYHTISCLTLFRYRRLCAQADVPEETRAVVEAMVAEALRWDPTLEKLFQEPIALEETPEYRCFLEFHSASPQPAAFREEFDRQLGGLSSRLMSWGQRNQEAVAAAVRAVLGVTEAQLPTTEAIRLVLDPSRNTLLGEELNLTTLSKLSRALHHAHYTFAKKLSHAADSQDQRHRMTPAARPLLWAVVDEEPDVVVPKLVQHAGGKALSLFEDAVSRAWEGAQKLLRAGASREHALYLLPNALAIRFVESADLLNLHHKHRMRLCYNAQEEIWQASWEEAEQIAAVDPEIGRFLLPPCAVRKAAGKTPICPEGDRFCGIPVWRLQRKDYRRLI</sequence>
<dbReference type="GO" id="GO:0004799">
    <property type="term" value="F:thymidylate synthase activity"/>
    <property type="evidence" value="ECO:0007669"/>
    <property type="project" value="TreeGrafter"/>
</dbReference>
<name>A0A062XX15_9BACT</name>
<organism evidence="1 2">
    <name type="scientific">Thermoanaerobaculum aquaticum</name>
    <dbReference type="NCBI Taxonomy" id="1312852"/>
    <lineage>
        <taxon>Bacteria</taxon>
        <taxon>Pseudomonadati</taxon>
        <taxon>Acidobacteriota</taxon>
        <taxon>Thermoanaerobaculia</taxon>
        <taxon>Thermoanaerobaculales</taxon>
        <taxon>Thermoanaerobaculaceae</taxon>
        <taxon>Thermoanaerobaculum</taxon>
    </lineage>
</organism>
<dbReference type="PROSITE" id="PS51331">
    <property type="entry name" value="THYX"/>
    <property type="match status" value="2"/>
</dbReference>
<dbReference type="GO" id="GO:0050797">
    <property type="term" value="F:thymidylate synthase (FAD) activity"/>
    <property type="evidence" value="ECO:0007669"/>
    <property type="project" value="InterPro"/>
</dbReference>
<comment type="caution">
    <text evidence="1">The sequence shown here is derived from an EMBL/GenBank/DDBJ whole genome shotgun (WGS) entry which is preliminary data.</text>
</comment>
<dbReference type="InterPro" id="IPR036098">
    <property type="entry name" value="Thymidylate_synthase_ThyX_sf"/>
</dbReference>
<reference evidence="1 2" key="1">
    <citation type="submission" date="2014-04" db="EMBL/GenBank/DDBJ databases">
        <title>The Genome Sequence of Thermoanaerobaculum aquaticum MP-01, The First Cultivated Group 23 Acidobacterium.</title>
        <authorList>
            <person name="Stamps B.W."/>
            <person name="Losey N.A."/>
            <person name="Lawson P.A."/>
            <person name="Stevenson B.S."/>
        </authorList>
    </citation>
    <scope>NUCLEOTIDE SEQUENCE [LARGE SCALE GENOMIC DNA]</scope>
    <source>
        <strain evidence="1 2">MP-01</strain>
    </source>
</reference>
<dbReference type="GO" id="GO:0070402">
    <property type="term" value="F:NADPH binding"/>
    <property type="evidence" value="ECO:0007669"/>
    <property type="project" value="TreeGrafter"/>
</dbReference>
<gene>
    <name evidence="1" type="ORF">EG19_08015</name>
</gene>
<dbReference type="InterPro" id="IPR003669">
    <property type="entry name" value="Thymidylate_synthase_ThyX"/>
</dbReference>
<dbReference type="STRING" id="1312852.EG19_08015"/>
<dbReference type="GO" id="GO:0050660">
    <property type="term" value="F:flavin adenine dinucleotide binding"/>
    <property type="evidence" value="ECO:0007669"/>
    <property type="project" value="InterPro"/>
</dbReference>